<keyword evidence="3" id="KW-0479">Metal-binding</keyword>
<dbReference type="InterPro" id="IPR000192">
    <property type="entry name" value="Aminotrans_V_dom"/>
</dbReference>
<evidence type="ECO:0000313" key="9">
    <source>
        <dbReference type="EMBL" id="EET60196.1"/>
    </source>
</evidence>
<dbReference type="PANTHER" id="PTHR11601">
    <property type="entry name" value="CYSTEINE DESULFURYLASE FAMILY MEMBER"/>
    <property type="match status" value="1"/>
</dbReference>
<evidence type="ECO:0000256" key="6">
    <source>
        <dbReference type="ARBA" id="ARBA00023014"/>
    </source>
</evidence>
<dbReference type="Gene3D" id="3.90.1150.10">
    <property type="entry name" value="Aspartate Aminotransferase, domain 1"/>
    <property type="match status" value="1"/>
</dbReference>
<dbReference type="Proteomes" id="UP000005561">
    <property type="component" value="Unassembled WGS sequence"/>
</dbReference>
<evidence type="ECO:0000256" key="7">
    <source>
        <dbReference type="RuleBase" id="RU004504"/>
    </source>
</evidence>
<accession>C6LGJ6</accession>
<dbReference type="GO" id="GO:0031071">
    <property type="term" value="F:cysteine desulfurase activity"/>
    <property type="evidence" value="ECO:0007669"/>
    <property type="project" value="UniProtKB-ARBA"/>
</dbReference>
<dbReference type="InterPro" id="IPR015422">
    <property type="entry name" value="PyrdxlP-dep_Trfase_small"/>
</dbReference>
<dbReference type="AlphaFoldDB" id="C6LGJ6"/>
<dbReference type="FunFam" id="3.40.640.10:FF:000084">
    <property type="entry name" value="IscS-like cysteine desulfurase"/>
    <property type="match status" value="1"/>
</dbReference>
<dbReference type="PIRSF" id="PIRSF005572">
    <property type="entry name" value="NifS"/>
    <property type="match status" value="1"/>
</dbReference>
<dbReference type="RefSeq" id="WP_006862541.1">
    <property type="nucleotide sequence ID" value="NZ_ACCL02000012.1"/>
</dbReference>
<comment type="caution">
    <text evidence="9">The sequence shown here is derived from an EMBL/GenBank/DDBJ whole genome shotgun (WGS) entry which is preliminary data.</text>
</comment>
<dbReference type="GO" id="GO:0008483">
    <property type="term" value="F:transaminase activity"/>
    <property type="evidence" value="ECO:0007669"/>
    <property type="project" value="UniProtKB-KW"/>
</dbReference>
<protein>
    <submittedName>
        <fullName evidence="9">Aminotransferase, class V</fullName>
    </submittedName>
</protein>
<keyword evidence="6" id="KW-0411">Iron-sulfur</keyword>
<dbReference type="PROSITE" id="PS00595">
    <property type="entry name" value="AA_TRANSFER_CLASS_5"/>
    <property type="match status" value="1"/>
</dbReference>
<dbReference type="Pfam" id="PF00266">
    <property type="entry name" value="Aminotran_5"/>
    <property type="match status" value="1"/>
</dbReference>
<dbReference type="InterPro" id="IPR015421">
    <property type="entry name" value="PyrdxlP-dep_Trfase_major"/>
</dbReference>
<feature type="domain" description="Aminotransferase class V" evidence="8">
    <location>
        <begin position="4"/>
        <end position="378"/>
    </location>
</feature>
<comment type="similarity">
    <text evidence="2">Belongs to the class-V pyridoxal-phosphate-dependent aminotransferase family. NifS/IscS subfamily.</text>
</comment>
<sequence length="396" mass="43518">MEAYLDNSATTKCLDGVRDVVVKAMTEDFGNPSSRHTKGVQAERYLREAREEIARTLKVSEKEIYFTSGGTESDNWAFIGAALANRRAGNHIITTAVEHAAILQPAAYLQELGFEVTYLPVDEQGCIRLQELREALKKETILVSIMYVNNEVGTREPVEEAAKIVKEHNPQTLFHVDAIQAYGKYRIYPKRSGIDLLSVSGHKIHGPKGTGFLYIGEKVKIKPLILGGGQQKGMRSGTDNVPGAAGLGLAAREAYNGFEDKISHLNALKERFLCGIAELPDTVVQGQAANMQNSQCAAGENAGAPHIVSVSFRGVRSEVLLHALEERGVYVSSGSACSSNKKLPVSGVLKEMKLESSLLESTVRFSFSVFTTEEEIDYCLEQLRELLPVLRRFTRQ</sequence>
<keyword evidence="9" id="KW-0808">Transferase</keyword>
<gene>
    <name evidence="9" type="ORF">BRYFOR_07756</name>
</gene>
<dbReference type="Gene3D" id="3.40.640.10">
    <property type="entry name" value="Type I PLP-dependent aspartate aminotransferase-like (Major domain)"/>
    <property type="match status" value="1"/>
</dbReference>
<dbReference type="InterPro" id="IPR020578">
    <property type="entry name" value="Aminotrans_V_PyrdxlP_BS"/>
</dbReference>
<dbReference type="InterPro" id="IPR015424">
    <property type="entry name" value="PyrdxlP-dep_Trfase"/>
</dbReference>
<evidence type="ECO:0000259" key="8">
    <source>
        <dbReference type="Pfam" id="PF00266"/>
    </source>
</evidence>
<dbReference type="GO" id="GO:0051536">
    <property type="term" value="F:iron-sulfur cluster binding"/>
    <property type="evidence" value="ECO:0007669"/>
    <property type="project" value="UniProtKB-KW"/>
</dbReference>
<organism evidence="9 10">
    <name type="scientific">Marvinbryantia formatexigens DSM 14469</name>
    <dbReference type="NCBI Taxonomy" id="478749"/>
    <lineage>
        <taxon>Bacteria</taxon>
        <taxon>Bacillati</taxon>
        <taxon>Bacillota</taxon>
        <taxon>Clostridia</taxon>
        <taxon>Lachnospirales</taxon>
        <taxon>Lachnospiraceae</taxon>
        <taxon>Marvinbryantia</taxon>
    </lineage>
</organism>
<dbReference type="EMBL" id="ACCL02000012">
    <property type="protein sequence ID" value="EET60196.1"/>
    <property type="molecule type" value="Genomic_DNA"/>
</dbReference>
<dbReference type="SUPFAM" id="SSF53383">
    <property type="entry name" value="PLP-dependent transferases"/>
    <property type="match status" value="1"/>
</dbReference>
<dbReference type="PANTHER" id="PTHR11601:SF50">
    <property type="entry name" value="CYSTEINE DESULFURASE ISCS 2-RELATED"/>
    <property type="match status" value="1"/>
</dbReference>
<dbReference type="eggNOG" id="COG1104">
    <property type="taxonomic scope" value="Bacteria"/>
</dbReference>
<keyword evidence="4" id="KW-0663">Pyridoxal phosphate</keyword>
<keyword evidence="5" id="KW-0408">Iron</keyword>
<dbReference type="STRING" id="168384.SAMN05660368_00985"/>
<reference evidence="9" key="1">
    <citation type="submission" date="2009-07" db="EMBL/GenBank/DDBJ databases">
        <authorList>
            <person name="Weinstock G."/>
            <person name="Sodergren E."/>
            <person name="Clifton S."/>
            <person name="Fulton L."/>
            <person name="Fulton B."/>
            <person name="Courtney L."/>
            <person name="Fronick C."/>
            <person name="Harrison M."/>
            <person name="Strong C."/>
            <person name="Farmer C."/>
            <person name="Delahaunty K."/>
            <person name="Markovic C."/>
            <person name="Hall O."/>
            <person name="Minx P."/>
            <person name="Tomlinson C."/>
            <person name="Mitreva M."/>
            <person name="Nelson J."/>
            <person name="Hou S."/>
            <person name="Wollam A."/>
            <person name="Pepin K.H."/>
            <person name="Johnson M."/>
            <person name="Bhonagiri V."/>
            <person name="Nash W.E."/>
            <person name="Warren W."/>
            <person name="Chinwalla A."/>
            <person name="Mardis E.R."/>
            <person name="Wilson R.K."/>
        </authorList>
    </citation>
    <scope>NUCLEOTIDE SEQUENCE [LARGE SCALE GENOMIC DNA]</scope>
    <source>
        <strain evidence="9">DSM 14469</strain>
    </source>
</reference>
<evidence type="ECO:0000256" key="1">
    <source>
        <dbReference type="ARBA" id="ARBA00001933"/>
    </source>
</evidence>
<evidence type="ECO:0000313" key="10">
    <source>
        <dbReference type="Proteomes" id="UP000005561"/>
    </source>
</evidence>
<keyword evidence="10" id="KW-1185">Reference proteome</keyword>
<dbReference type="OrthoDB" id="9808002at2"/>
<dbReference type="InterPro" id="IPR016454">
    <property type="entry name" value="Cysteine_dSase"/>
</dbReference>
<evidence type="ECO:0000256" key="4">
    <source>
        <dbReference type="ARBA" id="ARBA00022898"/>
    </source>
</evidence>
<dbReference type="Gene3D" id="1.10.260.50">
    <property type="match status" value="1"/>
</dbReference>
<evidence type="ECO:0000256" key="5">
    <source>
        <dbReference type="ARBA" id="ARBA00023004"/>
    </source>
</evidence>
<comment type="cofactor">
    <cofactor evidence="1 7">
        <name>pyridoxal 5'-phosphate</name>
        <dbReference type="ChEBI" id="CHEBI:597326"/>
    </cofactor>
</comment>
<proteinExistence type="inferred from homology"/>
<evidence type="ECO:0000256" key="2">
    <source>
        <dbReference type="ARBA" id="ARBA00006490"/>
    </source>
</evidence>
<keyword evidence="9" id="KW-0032">Aminotransferase</keyword>
<dbReference type="GO" id="GO:0046872">
    <property type="term" value="F:metal ion binding"/>
    <property type="evidence" value="ECO:0007669"/>
    <property type="project" value="UniProtKB-KW"/>
</dbReference>
<evidence type="ECO:0000256" key="3">
    <source>
        <dbReference type="ARBA" id="ARBA00022723"/>
    </source>
</evidence>
<name>C6LGJ6_9FIRM</name>